<name>A0A820RYI2_9BILA</name>
<dbReference type="Proteomes" id="UP000663848">
    <property type="component" value="Unassembled WGS sequence"/>
</dbReference>
<dbReference type="Pfam" id="PF00753">
    <property type="entry name" value="Lactamase_B"/>
    <property type="match status" value="1"/>
</dbReference>
<accession>A0A820RYI2</accession>
<protein>
    <recommendedName>
        <fullName evidence="2">Metallo-beta-lactamase domain-containing protein</fullName>
    </recommendedName>
</protein>
<dbReference type="EMBL" id="CAJOBR010000015">
    <property type="protein sequence ID" value="CAF4446969.1"/>
    <property type="molecule type" value="Genomic_DNA"/>
</dbReference>
<evidence type="ECO:0000259" key="2">
    <source>
        <dbReference type="SMART" id="SM00849"/>
    </source>
</evidence>
<evidence type="ECO:0000313" key="4">
    <source>
        <dbReference type="Proteomes" id="UP000663848"/>
    </source>
</evidence>
<dbReference type="CDD" id="cd06262">
    <property type="entry name" value="metallo-hydrolase-like_MBL-fold"/>
    <property type="match status" value="1"/>
</dbReference>
<sequence length="362" mass="39803">MIMLILSIILLLLISFAGGTGTITLDSLLITQVQDTSAPKENSNAYIVTSMISRQGFFVDAGSSNDISHQLISIYQQQVQSTSKPPQFVFITHGHPDHIGSIALIQQLYPSTPIYLISQQAIKEAIQWIDLYCRNNIYSTAQCAVDYTKVLRTLTSPRTQLIFDHPSVRLNTISNVIKGESSYAGLLSLTTSSNNYFLFTGDSITIRSHMFISNFFDTEKLPSSDDALCAWAGSMQESVCTVKLGGRKPIILPGHGTISTDSSYAKDVVMNIAWLRLVRRLTFNSCNATFIWAEMVRQYPDFAEASIGAKGALNTHVPADANSVNCNCVNGLPTICPVYHEPPSCLHLDRSDSQTTLACDMQ</sequence>
<feature type="domain" description="Metallo-beta-lactamase" evidence="2">
    <location>
        <begin position="42"/>
        <end position="255"/>
    </location>
</feature>
<evidence type="ECO:0000313" key="3">
    <source>
        <dbReference type="EMBL" id="CAF4446969.1"/>
    </source>
</evidence>
<keyword evidence="1" id="KW-0732">Signal</keyword>
<dbReference type="InterPro" id="IPR036866">
    <property type="entry name" value="RibonucZ/Hydroxyglut_hydro"/>
</dbReference>
<dbReference type="SMART" id="SM00849">
    <property type="entry name" value="Lactamase_B"/>
    <property type="match status" value="1"/>
</dbReference>
<feature type="signal peptide" evidence="1">
    <location>
        <begin position="1"/>
        <end position="19"/>
    </location>
</feature>
<proteinExistence type="predicted"/>
<dbReference type="Gene3D" id="3.60.15.10">
    <property type="entry name" value="Ribonuclease Z/Hydroxyacylglutathione hydrolase-like"/>
    <property type="match status" value="1"/>
</dbReference>
<gene>
    <name evidence="3" type="ORF">QYT958_LOCUS371</name>
</gene>
<feature type="chain" id="PRO_5032883423" description="Metallo-beta-lactamase domain-containing protein" evidence="1">
    <location>
        <begin position="20"/>
        <end position="362"/>
    </location>
</feature>
<dbReference type="AlphaFoldDB" id="A0A820RYI2"/>
<reference evidence="3" key="1">
    <citation type="submission" date="2021-02" db="EMBL/GenBank/DDBJ databases">
        <authorList>
            <person name="Nowell W R."/>
        </authorList>
    </citation>
    <scope>NUCLEOTIDE SEQUENCE</scope>
</reference>
<dbReference type="SUPFAM" id="SSF56281">
    <property type="entry name" value="Metallo-hydrolase/oxidoreductase"/>
    <property type="match status" value="1"/>
</dbReference>
<evidence type="ECO:0000256" key="1">
    <source>
        <dbReference type="SAM" id="SignalP"/>
    </source>
</evidence>
<organism evidence="3 4">
    <name type="scientific">Rotaria socialis</name>
    <dbReference type="NCBI Taxonomy" id="392032"/>
    <lineage>
        <taxon>Eukaryota</taxon>
        <taxon>Metazoa</taxon>
        <taxon>Spiralia</taxon>
        <taxon>Gnathifera</taxon>
        <taxon>Rotifera</taxon>
        <taxon>Eurotatoria</taxon>
        <taxon>Bdelloidea</taxon>
        <taxon>Philodinida</taxon>
        <taxon>Philodinidae</taxon>
        <taxon>Rotaria</taxon>
    </lineage>
</organism>
<dbReference type="InterPro" id="IPR001279">
    <property type="entry name" value="Metallo-B-lactamas"/>
</dbReference>
<comment type="caution">
    <text evidence="3">The sequence shown here is derived from an EMBL/GenBank/DDBJ whole genome shotgun (WGS) entry which is preliminary data.</text>
</comment>